<dbReference type="AlphaFoldDB" id="A0AAE3YSV3"/>
<dbReference type="RefSeq" id="WP_310370340.1">
    <property type="nucleotide sequence ID" value="NZ_JAVDYB010000001.1"/>
</dbReference>
<evidence type="ECO:0000259" key="1">
    <source>
        <dbReference type="Pfam" id="PF21418"/>
    </source>
</evidence>
<protein>
    <submittedName>
        <fullName evidence="2">Lincosamide nucleotidyltransferase</fullName>
    </submittedName>
</protein>
<organism evidence="2 3">
    <name type="scientific">Catenuloplanes atrovinosus</name>
    <dbReference type="NCBI Taxonomy" id="137266"/>
    <lineage>
        <taxon>Bacteria</taxon>
        <taxon>Bacillati</taxon>
        <taxon>Actinomycetota</taxon>
        <taxon>Actinomycetes</taxon>
        <taxon>Micromonosporales</taxon>
        <taxon>Micromonosporaceae</taxon>
        <taxon>Catenuloplanes</taxon>
    </lineage>
</organism>
<dbReference type="SUPFAM" id="SSF81301">
    <property type="entry name" value="Nucleotidyltransferase"/>
    <property type="match status" value="1"/>
</dbReference>
<dbReference type="Gene3D" id="3.30.460.10">
    <property type="entry name" value="Beta Polymerase, domain 2"/>
    <property type="match status" value="1"/>
</dbReference>
<gene>
    <name evidence="2" type="ORF">J2S41_004596</name>
</gene>
<evidence type="ECO:0000313" key="3">
    <source>
        <dbReference type="Proteomes" id="UP001183643"/>
    </source>
</evidence>
<reference evidence="2" key="1">
    <citation type="submission" date="2023-07" db="EMBL/GenBank/DDBJ databases">
        <title>Sequencing the genomes of 1000 actinobacteria strains.</title>
        <authorList>
            <person name="Klenk H.-P."/>
        </authorList>
    </citation>
    <scope>NUCLEOTIDE SEQUENCE</scope>
    <source>
        <strain evidence="2">DSM 44707</strain>
    </source>
</reference>
<accession>A0AAE3YSV3</accession>
<evidence type="ECO:0000313" key="2">
    <source>
        <dbReference type="EMBL" id="MDR7277818.1"/>
    </source>
</evidence>
<dbReference type="InterPro" id="IPR048495">
    <property type="entry name" value="LinB-like_C"/>
</dbReference>
<sequence>MLIQERLIARVGELCRADPRLTAALTYGSFAAGRGDAHSDVEFWLFFEAAPPDPDGWLDGIGPRLHVVRNEFGAHVVIFPGLVRGEFHVATAADIPSVATWPARGAPASRMVVLDRTGELRRALDALPDRPALPATAAEVAELCGRFANWLLLAHHVASRGELLRAVDALAHAHRHLLWMVRLAEDRTQHWLTPSRAAETDLPPEVVAALHRLTAPAPHTSIIETWRYGRHRWERLADRVGFAVPDALFAALDGLLLAAPSR</sequence>
<dbReference type="Pfam" id="PF21418">
    <property type="entry name" value="LinB-like_C"/>
    <property type="match status" value="1"/>
</dbReference>
<dbReference type="Gene3D" id="1.20.120.330">
    <property type="entry name" value="Nucleotidyltransferases domain 2"/>
    <property type="match status" value="1"/>
</dbReference>
<dbReference type="EMBL" id="JAVDYB010000001">
    <property type="protein sequence ID" value="MDR7277818.1"/>
    <property type="molecule type" value="Genomic_DNA"/>
</dbReference>
<keyword evidence="3" id="KW-1185">Reference proteome</keyword>
<dbReference type="InterPro" id="IPR043519">
    <property type="entry name" value="NT_sf"/>
</dbReference>
<proteinExistence type="predicted"/>
<comment type="caution">
    <text evidence="2">The sequence shown here is derived from an EMBL/GenBank/DDBJ whole genome shotgun (WGS) entry which is preliminary data.</text>
</comment>
<name>A0AAE3YSV3_9ACTN</name>
<feature type="domain" description="Lincosamide nucleotidyltransferase-like C-terminal" evidence="1">
    <location>
        <begin position="137"/>
        <end position="236"/>
    </location>
</feature>
<dbReference type="Proteomes" id="UP001183643">
    <property type="component" value="Unassembled WGS sequence"/>
</dbReference>